<keyword evidence="4 6" id="KW-0413">Isomerase</keyword>
<evidence type="ECO:0000256" key="4">
    <source>
        <dbReference type="ARBA" id="ARBA00023235"/>
    </source>
</evidence>
<dbReference type="EC" id="5.2.1.8" evidence="2 6"/>
<dbReference type="InterPro" id="IPR001179">
    <property type="entry name" value="PPIase_FKBP_dom"/>
</dbReference>
<evidence type="ECO:0000313" key="8">
    <source>
        <dbReference type="EMBL" id="KAG5193550.1"/>
    </source>
</evidence>
<dbReference type="Gene3D" id="3.10.50.40">
    <property type="match status" value="1"/>
</dbReference>
<dbReference type="PANTHER" id="PTHR10516:SF301">
    <property type="entry name" value="PEPTIDYL-PROLYL CIS-TRANS ISOMERASE FKBP1A-RELATED"/>
    <property type="match status" value="1"/>
</dbReference>
<dbReference type="SUPFAM" id="SSF54534">
    <property type="entry name" value="FKBP-like"/>
    <property type="match status" value="1"/>
</dbReference>
<name>A0A835ZMK1_SHEEP</name>
<evidence type="ECO:0000256" key="2">
    <source>
        <dbReference type="ARBA" id="ARBA00013194"/>
    </source>
</evidence>
<organism evidence="8 9">
    <name type="scientific">Ovis aries</name>
    <name type="common">Sheep</name>
    <dbReference type="NCBI Taxonomy" id="9940"/>
    <lineage>
        <taxon>Eukaryota</taxon>
        <taxon>Metazoa</taxon>
        <taxon>Chordata</taxon>
        <taxon>Craniata</taxon>
        <taxon>Vertebrata</taxon>
        <taxon>Euteleostomi</taxon>
        <taxon>Mammalia</taxon>
        <taxon>Eutheria</taxon>
        <taxon>Laurasiatheria</taxon>
        <taxon>Artiodactyla</taxon>
        <taxon>Ruminantia</taxon>
        <taxon>Pecora</taxon>
        <taxon>Bovidae</taxon>
        <taxon>Caprinae</taxon>
        <taxon>Ovis</taxon>
    </lineage>
</organism>
<evidence type="ECO:0000313" key="9">
    <source>
        <dbReference type="Proteomes" id="UP000664991"/>
    </source>
</evidence>
<dbReference type="GO" id="GO:0003755">
    <property type="term" value="F:peptidyl-prolyl cis-trans isomerase activity"/>
    <property type="evidence" value="ECO:0007669"/>
    <property type="project" value="UniProtKB-KW"/>
</dbReference>
<reference evidence="8 9" key="1">
    <citation type="submission" date="2020-12" db="EMBL/GenBank/DDBJ databases">
        <title>De novo assembly of Tibetan sheep genome.</title>
        <authorList>
            <person name="Li X."/>
        </authorList>
    </citation>
    <scope>NUCLEOTIDE SEQUENCE [LARGE SCALE GENOMIC DNA]</scope>
    <source>
        <tissue evidence="8">Heart</tissue>
    </source>
</reference>
<accession>A0A835ZMK1</accession>
<dbReference type="PROSITE" id="PS50059">
    <property type="entry name" value="FKBP_PPIASE"/>
    <property type="match status" value="1"/>
</dbReference>
<comment type="similarity">
    <text evidence="5">Belongs to the FKBP-type PPIase family. FKBP1 subfamily.</text>
</comment>
<evidence type="ECO:0000256" key="1">
    <source>
        <dbReference type="ARBA" id="ARBA00000971"/>
    </source>
</evidence>
<evidence type="ECO:0000256" key="3">
    <source>
        <dbReference type="ARBA" id="ARBA00023110"/>
    </source>
</evidence>
<dbReference type="Proteomes" id="UP000664991">
    <property type="component" value="Unassembled WGS sequence"/>
</dbReference>
<dbReference type="EMBL" id="JAEMGP010000027">
    <property type="protein sequence ID" value="KAG5193550.1"/>
    <property type="molecule type" value="Genomic_DNA"/>
</dbReference>
<comment type="catalytic activity">
    <reaction evidence="1 6">
        <text>[protein]-peptidylproline (omega=180) = [protein]-peptidylproline (omega=0)</text>
        <dbReference type="Rhea" id="RHEA:16237"/>
        <dbReference type="Rhea" id="RHEA-COMP:10747"/>
        <dbReference type="Rhea" id="RHEA-COMP:10748"/>
        <dbReference type="ChEBI" id="CHEBI:83833"/>
        <dbReference type="ChEBI" id="CHEBI:83834"/>
        <dbReference type="EC" id="5.2.1.8"/>
    </reaction>
</comment>
<dbReference type="AlphaFoldDB" id="A0A835ZMK1"/>
<dbReference type="InterPro" id="IPR046357">
    <property type="entry name" value="PPIase_dom_sf"/>
</dbReference>
<evidence type="ECO:0000259" key="7">
    <source>
        <dbReference type="PROSITE" id="PS50059"/>
    </source>
</evidence>
<keyword evidence="3 6" id="KW-0697">Rotamase</keyword>
<feature type="domain" description="PPIase FKBP-type" evidence="7">
    <location>
        <begin position="21"/>
        <end position="100"/>
    </location>
</feature>
<dbReference type="GO" id="GO:0033017">
    <property type="term" value="C:sarcoplasmic reticulum membrane"/>
    <property type="evidence" value="ECO:0007669"/>
    <property type="project" value="TreeGrafter"/>
</dbReference>
<dbReference type="Pfam" id="PF00254">
    <property type="entry name" value="FKBP_C"/>
    <property type="match status" value="1"/>
</dbReference>
<gene>
    <name evidence="8" type="ORF">JEQ12_019911</name>
</gene>
<protein>
    <recommendedName>
        <fullName evidence="2 6">peptidylprolyl isomerase</fullName>
        <ecNumber evidence="2 6">5.2.1.8</ecNumber>
    </recommendedName>
</protein>
<proteinExistence type="inferred from homology"/>
<dbReference type="InterPro" id="IPR050689">
    <property type="entry name" value="FKBP-type_PPIase"/>
</dbReference>
<sequence length="100" mass="11159">MGMQTSTATMENNGHTFPKPGQTCVVQYMGILEVGKQFNSSWDRNKTFKFVLGKEEVIQGWEEGILQMNMDQRAKLTISPDHVYGATGYLGIMPPDSTLV</sequence>
<comment type="caution">
    <text evidence="8">The sequence shown here is derived from an EMBL/GenBank/DDBJ whole genome shotgun (WGS) entry which is preliminary data.</text>
</comment>
<evidence type="ECO:0000256" key="5">
    <source>
        <dbReference type="ARBA" id="ARBA00038106"/>
    </source>
</evidence>
<dbReference type="PANTHER" id="PTHR10516">
    <property type="entry name" value="PEPTIDYL-PROLYL CIS-TRANS ISOMERASE"/>
    <property type="match status" value="1"/>
</dbReference>
<evidence type="ECO:0000256" key="6">
    <source>
        <dbReference type="PROSITE-ProRule" id="PRU00277"/>
    </source>
</evidence>